<dbReference type="Proteomes" id="UP001139462">
    <property type="component" value="Unassembled WGS sequence"/>
</dbReference>
<dbReference type="EMBL" id="JAIRBB010000002">
    <property type="protein sequence ID" value="MCG2430320.1"/>
    <property type="molecule type" value="Genomic_DNA"/>
</dbReference>
<evidence type="ECO:0000313" key="2">
    <source>
        <dbReference type="Proteomes" id="UP001139462"/>
    </source>
</evidence>
<gene>
    <name evidence="1" type="ORF">K8344_04240</name>
</gene>
<keyword evidence="2" id="KW-1185">Reference proteome</keyword>
<dbReference type="Gene3D" id="2.40.160.20">
    <property type="match status" value="1"/>
</dbReference>
<keyword evidence="1" id="KW-0378">Hydrolase</keyword>
<organism evidence="1 2">
    <name type="scientific">Aequorivita xiaoshiensis</name>
    <dbReference type="NCBI Taxonomy" id="2874476"/>
    <lineage>
        <taxon>Bacteria</taxon>
        <taxon>Pseudomonadati</taxon>
        <taxon>Bacteroidota</taxon>
        <taxon>Flavobacteriia</taxon>
        <taxon>Flavobacteriales</taxon>
        <taxon>Flavobacteriaceae</taxon>
        <taxon>Aequorivita</taxon>
    </lineage>
</organism>
<comment type="caution">
    <text evidence="1">The sequence shown here is derived from an EMBL/GenBank/DDBJ whole genome shotgun (WGS) entry which is preliminary data.</text>
</comment>
<dbReference type="AlphaFoldDB" id="A0A9X1U401"/>
<evidence type="ECO:0000313" key="1">
    <source>
        <dbReference type="EMBL" id="MCG2430320.1"/>
    </source>
</evidence>
<proteinExistence type="predicted"/>
<accession>A0A9X1U401</accession>
<dbReference type="RefSeq" id="WP_237607020.1">
    <property type="nucleotide sequence ID" value="NZ_JAIRBB010000002.1"/>
</dbReference>
<dbReference type="InterPro" id="IPR018550">
    <property type="entry name" value="Lipid-A_deacylase-rel"/>
</dbReference>
<dbReference type="GO" id="GO:0016787">
    <property type="term" value="F:hydrolase activity"/>
    <property type="evidence" value="ECO:0007669"/>
    <property type="project" value="UniProtKB-KW"/>
</dbReference>
<reference evidence="1" key="1">
    <citation type="submission" date="2021-09" db="EMBL/GenBank/DDBJ databases">
        <title>Genome of Aequorivita sp. strain F64183.</title>
        <authorList>
            <person name="Wang Y."/>
        </authorList>
    </citation>
    <scope>NUCLEOTIDE SEQUENCE</scope>
    <source>
        <strain evidence="1">F64183</strain>
    </source>
</reference>
<name>A0A9X1U401_9FLAO</name>
<protein>
    <submittedName>
        <fullName evidence="1">Acyloxyacyl hydrolase</fullName>
    </submittedName>
</protein>
<sequence length="392" mass="44242">MNRHINLNPITSVFTTLFLLFCLHSYGQGIISSKESKGDKFRYIQIKPHFGSFLKSTDVLNESGLLDNGYGGVTIKYGWQSSNNESWVSRYGYPSYGIGIYSGFLSDAEVFGNPNAIYGFIKFPFSDPSRRNIFALETSFGLTYKLKPYDSETNPVNEAIGARAAVYFNIDFGFTYKWTRELDLLYGIDFTHFSNGSTYKPNAGLNLYGINFGLRYNYNAAQSTNEENLYSNNVLPARFRRPNSSALKKIRGSAISILIAGGTAQSEALKGTETLMGVFSGIIDYEYQINEMHAVTGGFDIFYDNRLQNQTASDRWSVGVHGGYDFRFYKFAVKMQFGTYLGDNNDKGEFFMRPALRYNFSKRIFAQIGLKTLNGGAADYIEYGIGFRPFSW</sequence>
<dbReference type="Pfam" id="PF09411">
    <property type="entry name" value="PagL"/>
    <property type="match status" value="1"/>
</dbReference>